<sequence length="138" mass="15479">MLIHTLHVLLQSCKNFVTTVVYSSSSKLQTMSICCQALKCSCTFLNQNNAHELFVIRHTSETKLVSAILSTFASASSVVGRISCHRINDILCLEAKFTREQDVAPYLLTFLPFYIIIVVIITRFWGLGIQICQFVCLG</sequence>
<organism evidence="2">
    <name type="scientific">Arundo donax</name>
    <name type="common">Giant reed</name>
    <name type="synonym">Donax arundinaceus</name>
    <dbReference type="NCBI Taxonomy" id="35708"/>
    <lineage>
        <taxon>Eukaryota</taxon>
        <taxon>Viridiplantae</taxon>
        <taxon>Streptophyta</taxon>
        <taxon>Embryophyta</taxon>
        <taxon>Tracheophyta</taxon>
        <taxon>Spermatophyta</taxon>
        <taxon>Magnoliopsida</taxon>
        <taxon>Liliopsida</taxon>
        <taxon>Poales</taxon>
        <taxon>Poaceae</taxon>
        <taxon>PACMAD clade</taxon>
        <taxon>Arundinoideae</taxon>
        <taxon>Arundineae</taxon>
        <taxon>Arundo</taxon>
    </lineage>
</organism>
<feature type="transmembrane region" description="Helical" evidence="1">
    <location>
        <begin position="106"/>
        <end position="126"/>
    </location>
</feature>
<protein>
    <submittedName>
        <fullName evidence="2">Uncharacterized protein</fullName>
    </submittedName>
</protein>
<reference evidence="2" key="2">
    <citation type="journal article" date="2015" name="Data Brief">
        <title>Shoot transcriptome of the giant reed, Arundo donax.</title>
        <authorList>
            <person name="Barrero R.A."/>
            <person name="Guerrero F.D."/>
            <person name="Moolhuijzen P."/>
            <person name="Goolsby J.A."/>
            <person name="Tidwell J."/>
            <person name="Bellgard S.E."/>
            <person name="Bellgard M.I."/>
        </authorList>
    </citation>
    <scope>NUCLEOTIDE SEQUENCE</scope>
    <source>
        <tissue evidence="2">Shoot tissue taken approximately 20 cm above the soil surface</tissue>
    </source>
</reference>
<reference evidence="2" key="1">
    <citation type="submission" date="2014-09" db="EMBL/GenBank/DDBJ databases">
        <authorList>
            <person name="Magalhaes I.L.F."/>
            <person name="Oliveira U."/>
            <person name="Santos F.R."/>
            <person name="Vidigal T.H.D.A."/>
            <person name="Brescovit A.D."/>
            <person name="Santos A.J."/>
        </authorList>
    </citation>
    <scope>NUCLEOTIDE SEQUENCE</scope>
    <source>
        <tissue evidence="2">Shoot tissue taken approximately 20 cm above the soil surface</tissue>
    </source>
</reference>
<dbReference type="EMBL" id="GBRH01175731">
    <property type="protein sequence ID" value="JAE22165.1"/>
    <property type="molecule type" value="Transcribed_RNA"/>
</dbReference>
<dbReference type="AlphaFoldDB" id="A0A0A9GAR7"/>
<name>A0A0A9GAR7_ARUDO</name>
<keyword evidence="1" id="KW-0472">Membrane</keyword>
<evidence type="ECO:0000256" key="1">
    <source>
        <dbReference type="SAM" id="Phobius"/>
    </source>
</evidence>
<proteinExistence type="predicted"/>
<keyword evidence="1" id="KW-0812">Transmembrane</keyword>
<accession>A0A0A9GAR7</accession>
<evidence type="ECO:0000313" key="2">
    <source>
        <dbReference type="EMBL" id="JAE22165.1"/>
    </source>
</evidence>
<keyword evidence="1" id="KW-1133">Transmembrane helix</keyword>